<dbReference type="SUPFAM" id="SSF50729">
    <property type="entry name" value="PH domain-like"/>
    <property type="match status" value="1"/>
</dbReference>
<dbReference type="Proteomes" id="UP000322234">
    <property type="component" value="Unassembled WGS sequence"/>
</dbReference>
<gene>
    <name evidence="2" type="ORF">E5288_WYG016105</name>
</gene>
<protein>
    <recommendedName>
        <fullName evidence="1">PLC-beta PH domain-containing protein</fullName>
    </recommendedName>
</protein>
<sequence>MAGARPGVHALQLEPPTVVETLRRGSKFIKWDEEASSRNLVTLRVDSNGFFLYWTGPNMVRVALAQLSWV</sequence>
<dbReference type="AlphaFoldDB" id="A0A6B0RTU5"/>
<dbReference type="Pfam" id="PF17787">
    <property type="entry name" value="PH_14"/>
    <property type="match status" value="1"/>
</dbReference>
<dbReference type="Gene3D" id="2.30.29.240">
    <property type="match status" value="1"/>
</dbReference>
<dbReference type="EMBL" id="VBQZ03000064">
    <property type="protein sequence ID" value="MXQ90683.1"/>
    <property type="molecule type" value="Genomic_DNA"/>
</dbReference>
<feature type="domain" description="PLC-beta PH" evidence="1">
    <location>
        <begin position="18"/>
        <end position="56"/>
    </location>
</feature>
<name>A0A6B0RTU5_9CETA</name>
<dbReference type="InterPro" id="IPR037862">
    <property type="entry name" value="PLC-beta_PH"/>
</dbReference>
<evidence type="ECO:0000259" key="1">
    <source>
        <dbReference type="Pfam" id="PF17787"/>
    </source>
</evidence>
<evidence type="ECO:0000313" key="2">
    <source>
        <dbReference type="EMBL" id="MXQ90683.1"/>
    </source>
</evidence>
<evidence type="ECO:0000313" key="3">
    <source>
        <dbReference type="Proteomes" id="UP000322234"/>
    </source>
</evidence>
<reference evidence="2" key="1">
    <citation type="submission" date="2019-10" db="EMBL/GenBank/DDBJ databases">
        <title>The sequence and de novo assembly of the wild yak genome.</title>
        <authorList>
            <person name="Liu Y."/>
        </authorList>
    </citation>
    <scope>NUCLEOTIDE SEQUENCE [LARGE SCALE GENOMIC DNA]</scope>
    <source>
        <strain evidence="2">WY2019</strain>
    </source>
</reference>
<organism evidence="2 3">
    <name type="scientific">Bos mutus</name>
    <name type="common">wild yak</name>
    <dbReference type="NCBI Taxonomy" id="72004"/>
    <lineage>
        <taxon>Eukaryota</taxon>
        <taxon>Metazoa</taxon>
        <taxon>Chordata</taxon>
        <taxon>Craniata</taxon>
        <taxon>Vertebrata</taxon>
        <taxon>Euteleostomi</taxon>
        <taxon>Mammalia</taxon>
        <taxon>Eutheria</taxon>
        <taxon>Laurasiatheria</taxon>
        <taxon>Artiodactyla</taxon>
        <taxon>Ruminantia</taxon>
        <taxon>Pecora</taxon>
        <taxon>Bovidae</taxon>
        <taxon>Bovinae</taxon>
        <taxon>Bos</taxon>
    </lineage>
</organism>
<keyword evidence="3" id="KW-1185">Reference proteome</keyword>
<accession>A0A6B0RTU5</accession>
<comment type="caution">
    <text evidence="2">The sequence shown here is derived from an EMBL/GenBank/DDBJ whole genome shotgun (WGS) entry which is preliminary data.</text>
</comment>
<proteinExistence type="predicted"/>